<comment type="subcellular location">
    <subcellularLocation>
        <location evidence="1">Cytoplasm</location>
    </subcellularLocation>
</comment>
<dbReference type="AlphaFoldDB" id="G0UQP3"/>
<feature type="region of interest" description="Disordered" evidence="7">
    <location>
        <begin position="885"/>
        <end position="935"/>
    </location>
</feature>
<dbReference type="PANTHER" id="PTHR47969">
    <property type="entry name" value="CHROMOSOME-ASSOCIATED KINESIN KIF4A-RELATED"/>
    <property type="match status" value="1"/>
</dbReference>
<dbReference type="GO" id="GO:0007018">
    <property type="term" value="P:microtubule-based movement"/>
    <property type="evidence" value="ECO:0007669"/>
    <property type="project" value="InterPro"/>
</dbReference>
<reference evidence="9" key="1">
    <citation type="journal article" date="2012" name="Proc. Natl. Acad. Sci. U.S.A.">
        <title>Antigenic diversity is generated by distinct evolutionary mechanisms in African trypanosome species.</title>
        <authorList>
            <person name="Jackson A.P."/>
            <person name="Berry A."/>
            <person name="Aslett M."/>
            <person name="Allison H.C."/>
            <person name="Burton P."/>
            <person name="Vavrova-Anderson J."/>
            <person name="Brown R."/>
            <person name="Browne H."/>
            <person name="Corton N."/>
            <person name="Hauser H."/>
            <person name="Gamble J."/>
            <person name="Gilderthorp R."/>
            <person name="Marcello L."/>
            <person name="McQuillan J."/>
            <person name="Otto T.D."/>
            <person name="Quail M.A."/>
            <person name="Sanders M.J."/>
            <person name="van Tonder A."/>
            <person name="Ginger M.L."/>
            <person name="Field M.C."/>
            <person name="Barry J.D."/>
            <person name="Hertz-Fowler C."/>
            <person name="Berriman M."/>
        </authorList>
    </citation>
    <scope>NUCLEOTIDE SEQUENCE</scope>
    <source>
        <strain evidence="9">IL3000</strain>
    </source>
</reference>
<dbReference type="PRINTS" id="PR00380">
    <property type="entry name" value="KINESINHEAVY"/>
</dbReference>
<dbReference type="PROSITE" id="PS50067">
    <property type="entry name" value="KINESIN_MOTOR_2"/>
    <property type="match status" value="1"/>
</dbReference>
<dbReference type="InterPro" id="IPR036961">
    <property type="entry name" value="Kinesin_motor_dom_sf"/>
</dbReference>
<evidence type="ECO:0000256" key="7">
    <source>
        <dbReference type="SAM" id="MobiDB-lite"/>
    </source>
</evidence>
<dbReference type="Gene3D" id="3.40.850.10">
    <property type="entry name" value="Kinesin motor domain"/>
    <property type="match status" value="1"/>
</dbReference>
<proteinExistence type="inferred from homology"/>
<evidence type="ECO:0000256" key="6">
    <source>
        <dbReference type="PROSITE-ProRule" id="PRU00283"/>
    </source>
</evidence>
<organism evidence="9">
    <name type="scientific">Trypanosoma congolense (strain IL3000)</name>
    <dbReference type="NCBI Taxonomy" id="1068625"/>
    <lineage>
        <taxon>Eukaryota</taxon>
        <taxon>Discoba</taxon>
        <taxon>Euglenozoa</taxon>
        <taxon>Kinetoplastea</taxon>
        <taxon>Metakinetoplastina</taxon>
        <taxon>Trypanosomatida</taxon>
        <taxon>Trypanosomatidae</taxon>
        <taxon>Trypanosoma</taxon>
        <taxon>Nannomonas</taxon>
    </lineage>
</organism>
<protein>
    <submittedName>
        <fullName evidence="9">Putative kinesin</fullName>
    </submittedName>
</protein>
<evidence type="ECO:0000256" key="1">
    <source>
        <dbReference type="ARBA" id="ARBA00004496"/>
    </source>
</evidence>
<keyword evidence="3 6" id="KW-0547">Nucleotide-binding</keyword>
<dbReference type="SUPFAM" id="SSF52540">
    <property type="entry name" value="P-loop containing nucleoside triphosphate hydrolases"/>
    <property type="match status" value="1"/>
</dbReference>
<keyword evidence="2" id="KW-0963">Cytoplasm</keyword>
<dbReference type="GO" id="GO:0007052">
    <property type="term" value="P:mitotic spindle organization"/>
    <property type="evidence" value="ECO:0007669"/>
    <property type="project" value="TreeGrafter"/>
</dbReference>
<keyword evidence="6" id="KW-0505">Motor protein</keyword>
<evidence type="ECO:0000256" key="3">
    <source>
        <dbReference type="ARBA" id="ARBA00022741"/>
    </source>
</evidence>
<dbReference type="GO" id="GO:0051231">
    <property type="term" value="P:spindle elongation"/>
    <property type="evidence" value="ECO:0007669"/>
    <property type="project" value="TreeGrafter"/>
</dbReference>
<dbReference type="GO" id="GO:0005737">
    <property type="term" value="C:cytoplasm"/>
    <property type="evidence" value="ECO:0007669"/>
    <property type="project" value="UniProtKB-SubCell"/>
</dbReference>
<evidence type="ECO:0000256" key="4">
    <source>
        <dbReference type="ARBA" id="ARBA00022840"/>
    </source>
</evidence>
<dbReference type="VEuPathDB" id="TriTrypDB:TcIL3000_7_5180"/>
<dbReference type="GO" id="GO:0008017">
    <property type="term" value="F:microtubule binding"/>
    <property type="evidence" value="ECO:0007669"/>
    <property type="project" value="InterPro"/>
</dbReference>
<dbReference type="EMBL" id="HE575320">
    <property type="protein sequence ID" value="CCC91704.1"/>
    <property type="molecule type" value="Genomic_DNA"/>
</dbReference>
<dbReference type="SMART" id="SM00129">
    <property type="entry name" value="KISc"/>
    <property type="match status" value="1"/>
</dbReference>
<keyword evidence="4 6" id="KW-0067">ATP-binding</keyword>
<feature type="domain" description="Kinesin motor" evidence="8">
    <location>
        <begin position="5"/>
        <end position="379"/>
    </location>
</feature>
<dbReference type="InterPro" id="IPR027640">
    <property type="entry name" value="Kinesin-like_fam"/>
</dbReference>
<dbReference type="InterPro" id="IPR027417">
    <property type="entry name" value="P-loop_NTPase"/>
</dbReference>
<gene>
    <name evidence="9" type="ORF">TCIL3000_7_5180</name>
</gene>
<evidence type="ECO:0000313" key="9">
    <source>
        <dbReference type="EMBL" id="CCC91704.1"/>
    </source>
</evidence>
<dbReference type="GO" id="GO:0005524">
    <property type="term" value="F:ATP binding"/>
    <property type="evidence" value="ECO:0007669"/>
    <property type="project" value="UniProtKB-UniRule"/>
</dbReference>
<dbReference type="GO" id="GO:0003777">
    <property type="term" value="F:microtubule motor activity"/>
    <property type="evidence" value="ECO:0007669"/>
    <property type="project" value="InterPro"/>
</dbReference>
<feature type="binding site" evidence="6">
    <location>
        <begin position="97"/>
        <end position="104"/>
    </location>
    <ligand>
        <name>ATP</name>
        <dbReference type="ChEBI" id="CHEBI:30616"/>
    </ligand>
</feature>
<evidence type="ECO:0000259" key="8">
    <source>
        <dbReference type="PROSITE" id="PS50067"/>
    </source>
</evidence>
<keyword evidence="5" id="KW-0175">Coiled coil</keyword>
<sequence length="935" mass="102338">MIRTQVRVIIRTKPTDSMSSGFHIMPNNIVSIARKVGTKGVNSMKCASEAAPREETVSFSASAVLHDASQETVYNTAVSDLVDAALQGYNCALLCYGQCGAGKTYTMFGTDTLSTRGCVPRAIGVLFDAIGKSTDRRYNVKVTFVEVYGEQVFDLLGRGKSCAETAAAVKRIGRERSGNNSARQNYAGLENHHLAVTHHAGDGKASVTIDGDGSVVLRGVDERHCVSEADAMAAVYEGLSRRLCGGSLFNPESSRSHAVLTIHITSTSLLDSDAVTHSSRMKFVDFAGNDRVHKSSNDAEKQEAQTINRSLVMLEQVILAVSSMRPRHVPFRQSKLTMLLKESLGGGAMTTIIANVWPQQEYMESTLATLNFARRMMRVESVPTPNVSMDPESQIRILQKQVNNLKSELRMQEQFAGRVAIPTAPLETDEINEARETVMAYVEGTVPQLRVSSVREMHACFSVFRTLLLEMETQARTAERSATPSNTGGQRVQQRLKNIVKQGATQELKEAQQQVNSVADNNLGVGMGVTDRPSTALGDMLQQQQCQQQLQQQHQQQLQQQRSGIYSTTAAPAPASGRCAEREGVPSTARGRLVTPNAGGSTLLSESAVCQGAVSRQRFNESFVSTLPPQRDALKEPSRGHPTHSSLVENRLDGSTVGVTCASFTLPQVVCKPSGRTESVIRDKRAAFEVYKRTQPGMSYIQTMNSTQEKLFHKNEEVSALQRKLQQVQLIVDFCNRNAKHKSSFSFNGDNSSNVVGFCGSVPDLLTDVATTCQSGRVCHEGPNLETDNPQCLTEGLDPSEVGRFFSMKLRERNLCLRHATTAVTRAKTEQSTLVVQLNQLREDFMNSFECWHQMNLQPPTLSQQTDGVQIPVLRMESVASLRRAASSRVGTGLRAEGREPVDRLGTRHPLQLESGTMASQEVRRRSHGGLSVGA</sequence>
<evidence type="ECO:0000256" key="2">
    <source>
        <dbReference type="ARBA" id="ARBA00022490"/>
    </source>
</evidence>
<evidence type="ECO:0000256" key="5">
    <source>
        <dbReference type="ARBA" id="ARBA00023054"/>
    </source>
</evidence>
<feature type="region of interest" description="Disordered" evidence="7">
    <location>
        <begin position="621"/>
        <end position="651"/>
    </location>
</feature>
<accession>G0UQP3</accession>
<comment type="similarity">
    <text evidence="6">Belongs to the TRAFAC class myosin-kinesin ATPase superfamily. Kinesin family.</text>
</comment>
<dbReference type="GO" id="GO:0005875">
    <property type="term" value="C:microtubule associated complex"/>
    <property type="evidence" value="ECO:0007669"/>
    <property type="project" value="TreeGrafter"/>
</dbReference>
<name>G0UQP3_TRYCI</name>
<feature type="region of interest" description="Disordered" evidence="7">
    <location>
        <begin position="555"/>
        <end position="598"/>
    </location>
</feature>
<dbReference type="PANTHER" id="PTHR47969:SF15">
    <property type="entry name" value="CHROMOSOME-ASSOCIATED KINESIN KIF4A-RELATED"/>
    <property type="match status" value="1"/>
</dbReference>
<dbReference type="InterPro" id="IPR001752">
    <property type="entry name" value="Kinesin_motor_dom"/>
</dbReference>
<feature type="compositionally biased region" description="Basic and acidic residues" evidence="7">
    <location>
        <begin position="896"/>
        <end position="906"/>
    </location>
</feature>
<dbReference type="Pfam" id="PF00225">
    <property type="entry name" value="Kinesin"/>
    <property type="match status" value="1"/>
</dbReference>